<dbReference type="AlphaFoldDB" id="A0A6V7QSP0"/>
<feature type="signal peptide" evidence="3">
    <location>
        <begin position="1"/>
        <end position="25"/>
    </location>
</feature>
<dbReference type="Pfam" id="PF00394">
    <property type="entry name" value="Cu-oxidase"/>
    <property type="match status" value="1"/>
</dbReference>
<sequence length="478" mass="52293">MDAHSIFVITIWLLSLLFLLSQTNAKVHYHDFVIQETPVKRLCNTRNIITVNGEFPGPTIDVNSGDTLVVNVVNRAQYNVSLHWHGIRQMRTAWADGPEFVTQCPIRPGGSYKYRFTVEGQEGTLWWHAHSSWLRATVYGALIVHPRRTTPTLSPSRQERSPSSSGNGGTRIQLMSSKKLRGPERLQISPTPSPSMASLEITTTAQAKPGETNLLRFINAALNTELFVSIANHQMTVVAADASYTKPFATSVIMLGPPFDNTTTTAIVEYDCGCATKPGQSIPPAFPALPAYNDTATATAFAAGLKSISKVKIPEPVDEHLFFTVGLGLFDCHPGQQCGGPKGTRLGASINNVSFVFPSDYSILQAHRQGVPGVFTTDFPANPQVQFDYTATDISHELWQPVAATKLYKLKFGSVVQLVLQGTNIFVGENHPIHIHGYDFYILAEGFGNFDPAKDTAKFNLVDPPMRNTVAVPVKVGQ</sequence>
<evidence type="ECO:0000259" key="5">
    <source>
        <dbReference type="Pfam" id="PF07731"/>
    </source>
</evidence>
<feature type="chain" id="PRO_5027668642" description="Laccase" evidence="3">
    <location>
        <begin position="26"/>
        <end position="478"/>
    </location>
</feature>
<dbReference type="EMBL" id="CAJEUB010000005">
    <property type="protein sequence ID" value="CAD1845785.1"/>
    <property type="molecule type" value="Genomic_DNA"/>
</dbReference>
<dbReference type="PANTHER" id="PTHR11709">
    <property type="entry name" value="MULTI-COPPER OXIDASE"/>
    <property type="match status" value="1"/>
</dbReference>
<dbReference type="InterPro" id="IPR045087">
    <property type="entry name" value="Cu-oxidase_fam"/>
</dbReference>
<feature type="domain" description="Plastocyanin-like" evidence="5">
    <location>
        <begin position="379"/>
        <end position="474"/>
    </location>
</feature>
<keyword evidence="3" id="KW-0732">Signal</keyword>
<evidence type="ECO:0000313" key="7">
    <source>
        <dbReference type="EMBL" id="CAD1845785.1"/>
    </source>
</evidence>
<dbReference type="SUPFAM" id="SSF49503">
    <property type="entry name" value="Cupredoxins"/>
    <property type="match status" value="3"/>
</dbReference>
<dbReference type="InterPro" id="IPR011706">
    <property type="entry name" value="Cu-oxidase_C"/>
</dbReference>
<comment type="similarity">
    <text evidence="1">Belongs to the multicopper oxidase family.</text>
</comment>
<dbReference type="FunFam" id="2.60.40.420:FF:000062">
    <property type="entry name" value="Laccase"/>
    <property type="match status" value="1"/>
</dbReference>
<feature type="region of interest" description="Disordered" evidence="2">
    <location>
        <begin position="149"/>
        <end position="196"/>
    </location>
</feature>
<evidence type="ECO:0000256" key="1">
    <source>
        <dbReference type="ARBA" id="ARBA00010609"/>
    </source>
</evidence>
<organism evidence="7">
    <name type="scientific">Ananas comosus var. bracteatus</name>
    <name type="common">red pineapple</name>
    <dbReference type="NCBI Taxonomy" id="296719"/>
    <lineage>
        <taxon>Eukaryota</taxon>
        <taxon>Viridiplantae</taxon>
        <taxon>Streptophyta</taxon>
        <taxon>Embryophyta</taxon>
        <taxon>Tracheophyta</taxon>
        <taxon>Spermatophyta</taxon>
        <taxon>Magnoliopsida</taxon>
        <taxon>Liliopsida</taxon>
        <taxon>Poales</taxon>
        <taxon>Bromeliaceae</taxon>
        <taxon>Bromelioideae</taxon>
        <taxon>Ananas</taxon>
    </lineage>
</organism>
<dbReference type="InterPro" id="IPR001117">
    <property type="entry name" value="Cu-oxidase_2nd"/>
</dbReference>
<reference evidence="7" key="1">
    <citation type="submission" date="2020-07" db="EMBL/GenBank/DDBJ databases">
        <authorList>
            <person name="Lin J."/>
        </authorList>
    </citation>
    <scope>NUCLEOTIDE SEQUENCE</scope>
</reference>
<evidence type="ECO:0000259" key="6">
    <source>
        <dbReference type="Pfam" id="PF07732"/>
    </source>
</evidence>
<name>A0A6V7QSP0_ANACO</name>
<dbReference type="GO" id="GO:0005507">
    <property type="term" value="F:copper ion binding"/>
    <property type="evidence" value="ECO:0007669"/>
    <property type="project" value="InterPro"/>
</dbReference>
<dbReference type="Gene3D" id="2.60.40.420">
    <property type="entry name" value="Cupredoxins - blue copper proteins"/>
    <property type="match status" value="3"/>
</dbReference>
<dbReference type="PANTHER" id="PTHR11709:SF431">
    <property type="entry name" value="LACCASE-5"/>
    <property type="match status" value="1"/>
</dbReference>
<dbReference type="Pfam" id="PF07731">
    <property type="entry name" value="Cu-oxidase_2"/>
    <property type="match status" value="1"/>
</dbReference>
<proteinExistence type="inferred from homology"/>
<dbReference type="GO" id="GO:0016491">
    <property type="term" value="F:oxidoreductase activity"/>
    <property type="evidence" value="ECO:0007669"/>
    <property type="project" value="InterPro"/>
</dbReference>
<gene>
    <name evidence="7" type="ORF">CB5_LOCUS28996</name>
</gene>
<feature type="domain" description="Plastocyanin-like" evidence="6">
    <location>
        <begin position="34"/>
        <end position="148"/>
    </location>
</feature>
<dbReference type="CDD" id="cd13849">
    <property type="entry name" value="CuRO_1_LCC_plant"/>
    <property type="match status" value="1"/>
</dbReference>
<dbReference type="InterPro" id="IPR034288">
    <property type="entry name" value="CuRO_1_LCC"/>
</dbReference>
<evidence type="ECO:0000259" key="4">
    <source>
        <dbReference type="Pfam" id="PF00394"/>
    </source>
</evidence>
<evidence type="ECO:0000256" key="2">
    <source>
        <dbReference type="SAM" id="MobiDB-lite"/>
    </source>
</evidence>
<evidence type="ECO:0000256" key="3">
    <source>
        <dbReference type="SAM" id="SignalP"/>
    </source>
</evidence>
<dbReference type="InterPro" id="IPR008972">
    <property type="entry name" value="Cupredoxin"/>
</dbReference>
<accession>A0A6V7QSP0</accession>
<protein>
    <recommendedName>
        <fullName evidence="8">Laccase</fullName>
    </recommendedName>
</protein>
<evidence type="ECO:0008006" key="8">
    <source>
        <dbReference type="Google" id="ProtNLM"/>
    </source>
</evidence>
<dbReference type="Pfam" id="PF07732">
    <property type="entry name" value="Cu-oxidase_3"/>
    <property type="match status" value="1"/>
</dbReference>
<dbReference type="InterPro" id="IPR011707">
    <property type="entry name" value="Cu-oxidase-like_N"/>
</dbReference>
<feature type="domain" description="Plastocyanin-like" evidence="4">
    <location>
        <begin position="202"/>
        <end position="257"/>
    </location>
</feature>